<dbReference type="EMBL" id="SULG01000007">
    <property type="protein sequence ID" value="TLD43096.1"/>
    <property type="molecule type" value="Genomic_DNA"/>
</dbReference>
<evidence type="ECO:0000256" key="1">
    <source>
        <dbReference type="SAM" id="MobiDB-lite"/>
    </source>
</evidence>
<feature type="region of interest" description="Disordered" evidence="1">
    <location>
        <begin position="1"/>
        <end position="21"/>
    </location>
</feature>
<sequence>MCPCFSLIPPNPPLEKGEKKDKFRKRGREGRIFSFRKVYLIKNIKLFPFF</sequence>
<accession>A0A533QEA4</accession>
<protein>
    <submittedName>
        <fullName evidence="2">Uncharacterized protein</fullName>
    </submittedName>
</protein>
<dbReference type="Proteomes" id="UP000319783">
    <property type="component" value="Unassembled WGS sequence"/>
</dbReference>
<name>A0A533QEA4_9BACT</name>
<evidence type="ECO:0000313" key="2">
    <source>
        <dbReference type="EMBL" id="TLD43096.1"/>
    </source>
</evidence>
<reference evidence="2 3" key="1">
    <citation type="submission" date="2019-04" db="EMBL/GenBank/DDBJ databases">
        <title>Genome of a novel bacterium Candidatus Jettenia ecosi reconstructed from metagenome of an anammox bioreactor.</title>
        <authorList>
            <person name="Mardanov A.V."/>
            <person name="Beletsky A.V."/>
            <person name="Ravin N.V."/>
            <person name="Botchkova E.A."/>
            <person name="Litti Y.V."/>
            <person name="Nozhevnikova A.N."/>
        </authorList>
    </citation>
    <scope>NUCLEOTIDE SEQUENCE [LARGE SCALE GENOMIC DNA]</scope>
    <source>
        <strain evidence="2">J2</strain>
    </source>
</reference>
<dbReference type="AlphaFoldDB" id="A0A533QEA4"/>
<comment type="caution">
    <text evidence="2">The sequence shown here is derived from an EMBL/GenBank/DDBJ whole genome shotgun (WGS) entry which is preliminary data.</text>
</comment>
<evidence type="ECO:0000313" key="3">
    <source>
        <dbReference type="Proteomes" id="UP000319783"/>
    </source>
</evidence>
<proteinExistence type="predicted"/>
<gene>
    <name evidence="2" type="ORF">JETT_0531</name>
</gene>
<organism evidence="2 3">
    <name type="scientific">Candidatus Jettenia ecosi</name>
    <dbReference type="NCBI Taxonomy" id="2494326"/>
    <lineage>
        <taxon>Bacteria</taxon>
        <taxon>Pseudomonadati</taxon>
        <taxon>Planctomycetota</taxon>
        <taxon>Candidatus Brocadiia</taxon>
        <taxon>Candidatus Brocadiales</taxon>
        <taxon>Candidatus Brocadiaceae</taxon>
        <taxon>Candidatus Jettenia</taxon>
    </lineage>
</organism>